<gene>
    <name evidence="2" type="ORF">M441DRAFT_348314</name>
</gene>
<dbReference type="Proteomes" id="UP000240493">
    <property type="component" value="Unassembled WGS sequence"/>
</dbReference>
<proteinExistence type="predicted"/>
<dbReference type="AlphaFoldDB" id="A0A2T3ZHX9"/>
<sequence length="84" mass="9772">MERMPLSAGQPSLEYGTGISRSLYSSSPFFSLYPNKMYLLMYLTGAYIYYNCFFLFFFCQEVLRRGSSIKAKRLQRERVSLHGG</sequence>
<protein>
    <submittedName>
        <fullName evidence="2">Uncharacterized protein</fullName>
    </submittedName>
</protein>
<feature type="transmembrane region" description="Helical" evidence="1">
    <location>
        <begin position="39"/>
        <end position="63"/>
    </location>
</feature>
<evidence type="ECO:0000256" key="1">
    <source>
        <dbReference type="SAM" id="Phobius"/>
    </source>
</evidence>
<keyword evidence="1" id="KW-0472">Membrane</keyword>
<reference evidence="2 3" key="1">
    <citation type="submission" date="2016-07" db="EMBL/GenBank/DDBJ databases">
        <title>Multiple horizontal gene transfer events from other fungi enriched the ability of initially mycotrophic Trichoderma (Ascomycota) to feed on dead plant biomass.</title>
        <authorList>
            <consortium name="DOE Joint Genome Institute"/>
            <person name="Aerts A."/>
            <person name="Atanasova L."/>
            <person name="Chenthamara K."/>
            <person name="Zhang J."/>
            <person name="Grujic M."/>
            <person name="Henrissat B."/>
            <person name="Kuo A."/>
            <person name="Salamov A."/>
            <person name="Lipzen A."/>
            <person name="Labutti K."/>
            <person name="Barry K."/>
            <person name="Miao Y."/>
            <person name="Rahimi M.J."/>
            <person name="Shen Q."/>
            <person name="Grigoriev I.V."/>
            <person name="Kubicek C.P."/>
            <person name="Druzhinina I.S."/>
        </authorList>
    </citation>
    <scope>NUCLEOTIDE SEQUENCE [LARGE SCALE GENOMIC DNA]</scope>
    <source>
        <strain evidence="2 3">CBS 433.97</strain>
    </source>
</reference>
<evidence type="ECO:0000313" key="2">
    <source>
        <dbReference type="EMBL" id="PTB44410.1"/>
    </source>
</evidence>
<dbReference type="EMBL" id="KZ679258">
    <property type="protein sequence ID" value="PTB44410.1"/>
    <property type="molecule type" value="Genomic_DNA"/>
</dbReference>
<accession>A0A2T3ZHX9</accession>
<evidence type="ECO:0000313" key="3">
    <source>
        <dbReference type="Proteomes" id="UP000240493"/>
    </source>
</evidence>
<keyword evidence="1" id="KW-1133">Transmembrane helix</keyword>
<organism evidence="2 3">
    <name type="scientific">Trichoderma asperellum (strain ATCC 204424 / CBS 433.97 / NBRC 101777)</name>
    <dbReference type="NCBI Taxonomy" id="1042311"/>
    <lineage>
        <taxon>Eukaryota</taxon>
        <taxon>Fungi</taxon>
        <taxon>Dikarya</taxon>
        <taxon>Ascomycota</taxon>
        <taxon>Pezizomycotina</taxon>
        <taxon>Sordariomycetes</taxon>
        <taxon>Hypocreomycetidae</taxon>
        <taxon>Hypocreales</taxon>
        <taxon>Hypocreaceae</taxon>
        <taxon>Trichoderma</taxon>
    </lineage>
</organism>
<keyword evidence="1" id="KW-0812">Transmembrane</keyword>
<keyword evidence="3" id="KW-1185">Reference proteome</keyword>
<name>A0A2T3ZHX9_TRIA4</name>